<feature type="domain" description="HTH cro/C1-type" evidence="3">
    <location>
        <begin position="2"/>
        <end position="31"/>
    </location>
</feature>
<name>A0ABV1K371_9PSEU</name>
<dbReference type="Gene3D" id="3.30.420.40">
    <property type="match status" value="2"/>
</dbReference>
<comment type="similarity">
    <text evidence="1">Belongs to the ROK (NagC/XylR) family.</text>
</comment>
<dbReference type="PANTHER" id="PTHR18964">
    <property type="entry name" value="ROK (REPRESSOR, ORF, KINASE) FAMILY"/>
    <property type="match status" value="1"/>
</dbReference>
<dbReference type="SUPFAM" id="SSF46785">
    <property type="entry name" value="Winged helix' DNA-binding domain"/>
    <property type="match status" value="1"/>
</dbReference>
<dbReference type="Gene3D" id="1.10.10.10">
    <property type="entry name" value="Winged helix-like DNA-binding domain superfamily/Winged helix DNA-binding domain"/>
    <property type="match status" value="1"/>
</dbReference>
<dbReference type="InterPro" id="IPR049874">
    <property type="entry name" value="ROK_cs"/>
</dbReference>
<dbReference type="Proteomes" id="UP001494902">
    <property type="component" value="Unassembled WGS sequence"/>
</dbReference>
<evidence type="ECO:0000313" key="4">
    <source>
        <dbReference type="EMBL" id="MEQ3548906.1"/>
    </source>
</evidence>
<dbReference type="InterPro" id="IPR000600">
    <property type="entry name" value="ROK"/>
</dbReference>
<protein>
    <submittedName>
        <fullName evidence="4">ROK family transcriptional regulator</fullName>
    </submittedName>
</protein>
<dbReference type="InterPro" id="IPR036388">
    <property type="entry name" value="WH-like_DNA-bd_sf"/>
</dbReference>
<dbReference type="InterPro" id="IPR000835">
    <property type="entry name" value="HTH_MarR-typ"/>
</dbReference>
<dbReference type="PROSITE" id="PS01125">
    <property type="entry name" value="ROK"/>
    <property type="match status" value="1"/>
</dbReference>
<evidence type="ECO:0000256" key="2">
    <source>
        <dbReference type="SAM" id="MobiDB-lite"/>
    </source>
</evidence>
<dbReference type="Pfam" id="PF12802">
    <property type="entry name" value="MarR_2"/>
    <property type="match status" value="1"/>
</dbReference>
<dbReference type="Pfam" id="PF00480">
    <property type="entry name" value="ROK"/>
    <property type="match status" value="1"/>
</dbReference>
<dbReference type="SUPFAM" id="SSF53067">
    <property type="entry name" value="Actin-like ATPase domain"/>
    <property type="match status" value="1"/>
</dbReference>
<sequence length="386" mass="38907">MLDALRRARHGLSRVELSERTGLSAQSISNIVRRLAERGLVGEAPPPPGPYGRGRPPAPLRLEPGGRFAVGVHIDPTVTSVALVDLTASVVASRRTVAASATSPAELADAIAAAVAEVTGSVDPQRVLGAGIATPGPVDTAAGAVLGAPLLPGWDRVELRELVREATGLPVVMHKDTAAAALGELWQDPDPADFVFLYLGTGIGAGFVVDGELLPGSTGNAGEIGHLTVPGGGSCHCGQPGCVGPATAPRTMVAEGATAGVLEPLPPGASDREVDAALTRLCAAAATDPAARAVLERSATSLARAAVTLCNALDVGAVVAGGPVWSRTAPVVLPILRDVVAATTEARRVHEVTVRGSVLGDDAAVVGAGCLMLEHAFSARPSTLLI</sequence>
<evidence type="ECO:0000259" key="3">
    <source>
        <dbReference type="PROSITE" id="PS50943"/>
    </source>
</evidence>
<evidence type="ECO:0000256" key="1">
    <source>
        <dbReference type="ARBA" id="ARBA00006479"/>
    </source>
</evidence>
<evidence type="ECO:0000313" key="5">
    <source>
        <dbReference type="Proteomes" id="UP001494902"/>
    </source>
</evidence>
<dbReference type="InterPro" id="IPR011991">
    <property type="entry name" value="ArsR-like_HTH"/>
</dbReference>
<gene>
    <name evidence="4" type="ORF">WIS52_00355</name>
</gene>
<organism evidence="4 5">
    <name type="scientific">Pseudonocardia nematodicida</name>
    <dbReference type="NCBI Taxonomy" id="1206997"/>
    <lineage>
        <taxon>Bacteria</taxon>
        <taxon>Bacillati</taxon>
        <taxon>Actinomycetota</taxon>
        <taxon>Actinomycetes</taxon>
        <taxon>Pseudonocardiales</taxon>
        <taxon>Pseudonocardiaceae</taxon>
        <taxon>Pseudonocardia</taxon>
    </lineage>
</organism>
<feature type="region of interest" description="Disordered" evidence="2">
    <location>
        <begin position="39"/>
        <end position="60"/>
    </location>
</feature>
<dbReference type="CDD" id="cd00090">
    <property type="entry name" value="HTH_ARSR"/>
    <property type="match status" value="1"/>
</dbReference>
<dbReference type="PANTHER" id="PTHR18964:SF149">
    <property type="entry name" value="BIFUNCTIONAL UDP-N-ACETYLGLUCOSAMINE 2-EPIMERASE_N-ACETYLMANNOSAMINE KINASE"/>
    <property type="match status" value="1"/>
</dbReference>
<proteinExistence type="inferred from homology"/>
<keyword evidence="5" id="KW-1185">Reference proteome</keyword>
<dbReference type="PROSITE" id="PS50943">
    <property type="entry name" value="HTH_CROC1"/>
    <property type="match status" value="1"/>
</dbReference>
<dbReference type="InterPro" id="IPR043129">
    <property type="entry name" value="ATPase_NBD"/>
</dbReference>
<dbReference type="EMBL" id="JBEDNQ010000001">
    <property type="protein sequence ID" value="MEQ3548906.1"/>
    <property type="molecule type" value="Genomic_DNA"/>
</dbReference>
<dbReference type="InterPro" id="IPR036390">
    <property type="entry name" value="WH_DNA-bd_sf"/>
</dbReference>
<dbReference type="RefSeq" id="WP_349296001.1">
    <property type="nucleotide sequence ID" value="NZ_JBEDNQ010000001.1"/>
</dbReference>
<comment type="caution">
    <text evidence="4">The sequence shown here is derived from an EMBL/GenBank/DDBJ whole genome shotgun (WGS) entry which is preliminary data.</text>
</comment>
<reference evidence="4 5" key="1">
    <citation type="submission" date="2024-03" db="EMBL/GenBank/DDBJ databases">
        <title>Draft genome sequence of Pseudonocardia nematodicida JCM 31783.</title>
        <authorList>
            <person name="Butdee W."/>
            <person name="Duangmal K."/>
        </authorList>
    </citation>
    <scope>NUCLEOTIDE SEQUENCE [LARGE SCALE GENOMIC DNA]</scope>
    <source>
        <strain evidence="4 5">JCM 31783</strain>
    </source>
</reference>
<accession>A0ABV1K371</accession>
<dbReference type="InterPro" id="IPR001387">
    <property type="entry name" value="Cro/C1-type_HTH"/>
</dbReference>